<dbReference type="GO" id="GO:0000271">
    <property type="term" value="P:polysaccharide biosynthetic process"/>
    <property type="evidence" value="ECO:0007669"/>
    <property type="project" value="TreeGrafter"/>
</dbReference>
<feature type="active site" description="Proton acceptor" evidence="2">
    <location>
        <position position="62"/>
    </location>
</feature>
<dbReference type="InterPro" id="IPR014710">
    <property type="entry name" value="RmlC-like_jellyroll"/>
</dbReference>
<protein>
    <submittedName>
        <fullName evidence="4">dTDP-4-dehydrorhamnose 3,5-epimerase</fullName>
    </submittedName>
</protein>
<dbReference type="PANTHER" id="PTHR21047">
    <property type="entry name" value="DTDP-6-DEOXY-D-GLUCOSE-3,5 EPIMERASE"/>
    <property type="match status" value="1"/>
</dbReference>
<feature type="active site" description="Proton donor" evidence="2">
    <location>
        <position position="132"/>
    </location>
</feature>
<evidence type="ECO:0000256" key="3">
    <source>
        <dbReference type="PIRSR" id="PIRSR600888-3"/>
    </source>
</evidence>
<evidence type="ECO:0000313" key="4">
    <source>
        <dbReference type="EMBL" id="QGK71257.1"/>
    </source>
</evidence>
<dbReference type="RefSeq" id="WP_154077833.1">
    <property type="nucleotide sequence ID" value="NZ_CP045929.1"/>
</dbReference>
<dbReference type="GO" id="GO:0019305">
    <property type="term" value="P:dTDP-rhamnose biosynthetic process"/>
    <property type="evidence" value="ECO:0007669"/>
    <property type="project" value="TreeGrafter"/>
</dbReference>
<dbReference type="InterPro" id="IPR000888">
    <property type="entry name" value="RmlC-like"/>
</dbReference>
<dbReference type="CDD" id="cd00438">
    <property type="entry name" value="cupin_RmlC"/>
    <property type="match status" value="1"/>
</dbReference>
<gene>
    <name evidence="4" type="ORF">GIY23_18560</name>
</gene>
<dbReference type="EMBL" id="CP045929">
    <property type="protein sequence ID" value="QGK71257.1"/>
    <property type="molecule type" value="Genomic_DNA"/>
</dbReference>
<keyword evidence="5" id="KW-1185">Reference proteome</keyword>
<accession>A0A5Q3QKA2</accession>
<comment type="similarity">
    <text evidence="1">Belongs to the dTDP-4-dehydrorhamnose 3,5-epimerase family.</text>
</comment>
<dbReference type="AlphaFoldDB" id="A0A5Q3QKA2"/>
<evidence type="ECO:0000256" key="2">
    <source>
        <dbReference type="PIRSR" id="PIRSR600888-1"/>
    </source>
</evidence>
<name>A0A5Q3QKA2_9PSEU</name>
<dbReference type="PANTHER" id="PTHR21047:SF2">
    <property type="entry name" value="THYMIDINE DIPHOSPHO-4-KETO-RHAMNOSE 3,5-EPIMERASE"/>
    <property type="match status" value="1"/>
</dbReference>
<dbReference type="GO" id="GO:0008830">
    <property type="term" value="F:dTDP-4-dehydrorhamnose 3,5-epimerase activity"/>
    <property type="evidence" value="ECO:0007669"/>
    <property type="project" value="InterPro"/>
</dbReference>
<dbReference type="SUPFAM" id="SSF51182">
    <property type="entry name" value="RmlC-like cupins"/>
    <property type="match status" value="1"/>
</dbReference>
<dbReference type="Pfam" id="PF00908">
    <property type="entry name" value="dTDP_sugar_isom"/>
    <property type="match status" value="1"/>
</dbReference>
<organism evidence="4 5">
    <name type="scientific">Allosaccharopolyspora coralli</name>
    <dbReference type="NCBI Taxonomy" id="2665642"/>
    <lineage>
        <taxon>Bacteria</taxon>
        <taxon>Bacillati</taxon>
        <taxon>Actinomycetota</taxon>
        <taxon>Actinomycetes</taxon>
        <taxon>Pseudonocardiales</taxon>
        <taxon>Pseudonocardiaceae</taxon>
        <taxon>Allosaccharopolyspora</taxon>
    </lineage>
</organism>
<reference evidence="5" key="1">
    <citation type="submission" date="2019-11" db="EMBL/GenBank/DDBJ databases">
        <title>The complete genome sequence of Saccharopolyspora sp. E2A.</title>
        <authorList>
            <person name="Zhang G."/>
        </authorList>
    </citation>
    <scope>NUCLEOTIDE SEQUENCE [LARGE SCALE GENOMIC DNA]</scope>
    <source>
        <strain evidence="5">E2A</strain>
    </source>
</reference>
<dbReference type="Gene3D" id="2.60.120.10">
    <property type="entry name" value="Jelly Rolls"/>
    <property type="match status" value="1"/>
</dbReference>
<evidence type="ECO:0000256" key="1">
    <source>
        <dbReference type="ARBA" id="ARBA00010154"/>
    </source>
</evidence>
<proteinExistence type="inferred from homology"/>
<dbReference type="InterPro" id="IPR011051">
    <property type="entry name" value="RmlC_Cupin_sf"/>
</dbReference>
<dbReference type="GO" id="GO:0005829">
    <property type="term" value="C:cytosol"/>
    <property type="evidence" value="ECO:0007669"/>
    <property type="project" value="TreeGrafter"/>
</dbReference>
<dbReference type="Proteomes" id="UP000371041">
    <property type="component" value="Chromosome"/>
</dbReference>
<dbReference type="KEGG" id="sace:GIY23_18560"/>
<sequence length="202" mass="22247">MQSRQLEITGAFEFTPKSFPDHRGLFVAPFQGAVFSEATGHSLRLAQTNHSVSARNVVRGVHFADVPPGQAKYVYCPKGSLLDVIVDVRVGSPTFGTWEAIRLDALEYRAIYLAEGLGHAFAALTDETVMTYLCSTAYNPAAEHGVNPLDPDLALPWDHLDAEPVLSEKDRDAPGLREARESGLLPRFDECMARYEQLRSEG</sequence>
<feature type="site" description="Participates in a stacking interaction with the thymidine ring of dTDP-4-oxo-6-deoxyglucose" evidence="3">
    <location>
        <position position="138"/>
    </location>
</feature>
<evidence type="ECO:0000313" key="5">
    <source>
        <dbReference type="Proteomes" id="UP000371041"/>
    </source>
</evidence>